<organism evidence="2 6">
    <name type="scientific">Didymodactylos carnosus</name>
    <dbReference type="NCBI Taxonomy" id="1234261"/>
    <lineage>
        <taxon>Eukaryota</taxon>
        <taxon>Metazoa</taxon>
        <taxon>Spiralia</taxon>
        <taxon>Gnathifera</taxon>
        <taxon>Rotifera</taxon>
        <taxon>Eurotatoria</taxon>
        <taxon>Bdelloidea</taxon>
        <taxon>Philodinida</taxon>
        <taxon>Philodinidae</taxon>
        <taxon>Didymodactylos</taxon>
    </lineage>
</organism>
<dbReference type="Proteomes" id="UP000682733">
    <property type="component" value="Unassembled WGS sequence"/>
</dbReference>
<name>A0A814QDK0_9BILA</name>
<dbReference type="EMBL" id="CAJNOK010011592">
    <property type="protein sequence ID" value="CAF1143624.1"/>
    <property type="molecule type" value="Genomic_DNA"/>
</dbReference>
<feature type="compositionally biased region" description="Acidic residues" evidence="1">
    <location>
        <begin position="76"/>
        <end position="85"/>
    </location>
</feature>
<evidence type="ECO:0000313" key="3">
    <source>
        <dbReference type="EMBL" id="CAF1143624.1"/>
    </source>
</evidence>
<reference evidence="2" key="1">
    <citation type="submission" date="2021-02" db="EMBL/GenBank/DDBJ databases">
        <authorList>
            <person name="Nowell W R."/>
        </authorList>
    </citation>
    <scope>NUCLEOTIDE SEQUENCE</scope>
</reference>
<comment type="caution">
    <text evidence="2">The sequence shown here is derived from an EMBL/GenBank/DDBJ whole genome shotgun (WGS) entry which is preliminary data.</text>
</comment>
<evidence type="ECO:0000313" key="5">
    <source>
        <dbReference type="EMBL" id="CAF3942735.1"/>
    </source>
</evidence>
<dbReference type="Proteomes" id="UP000681722">
    <property type="component" value="Unassembled WGS sequence"/>
</dbReference>
<dbReference type="EMBL" id="CAJOBC010005975">
    <property type="protein sequence ID" value="CAF3882253.1"/>
    <property type="molecule type" value="Genomic_DNA"/>
</dbReference>
<dbReference type="Proteomes" id="UP000677228">
    <property type="component" value="Unassembled WGS sequence"/>
</dbReference>
<dbReference type="Proteomes" id="UP000663829">
    <property type="component" value="Unassembled WGS sequence"/>
</dbReference>
<evidence type="ECO:0000313" key="4">
    <source>
        <dbReference type="EMBL" id="CAF3882253.1"/>
    </source>
</evidence>
<dbReference type="AlphaFoldDB" id="A0A814QDK0"/>
<feature type="region of interest" description="Disordered" evidence="1">
    <location>
        <begin position="1"/>
        <end position="106"/>
    </location>
</feature>
<sequence>MGSIHSARRTTTDNTFSALTAAISGPSVTVDGSDYSDGEDNEQHADIDMENLLLDDDSIDLSDGTSPLNNRTSPDRDDELSDTEESGGYNEIQSDDVNDPSVTEDN</sequence>
<proteinExistence type="predicted"/>
<protein>
    <submittedName>
        <fullName evidence="2">Uncharacterized protein</fullName>
    </submittedName>
</protein>
<dbReference type="EMBL" id="CAJNOQ010005974">
    <property type="protein sequence ID" value="CAF1118490.1"/>
    <property type="molecule type" value="Genomic_DNA"/>
</dbReference>
<keyword evidence="6" id="KW-1185">Reference proteome</keyword>
<accession>A0A814QDK0</accession>
<evidence type="ECO:0000256" key="1">
    <source>
        <dbReference type="SAM" id="MobiDB-lite"/>
    </source>
</evidence>
<dbReference type="EMBL" id="CAJOBA010027809">
    <property type="protein sequence ID" value="CAF3942735.1"/>
    <property type="molecule type" value="Genomic_DNA"/>
</dbReference>
<feature type="compositionally biased region" description="Acidic residues" evidence="1">
    <location>
        <begin position="93"/>
        <end position="106"/>
    </location>
</feature>
<evidence type="ECO:0000313" key="2">
    <source>
        <dbReference type="EMBL" id="CAF1118490.1"/>
    </source>
</evidence>
<evidence type="ECO:0000313" key="6">
    <source>
        <dbReference type="Proteomes" id="UP000663829"/>
    </source>
</evidence>
<gene>
    <name evidence="2" type="ORF">GPM918_LOCUS19574</name>
    <name evidence="3" type="ORF">OVA965_LOCUS21250</name>
    <name evidence="4" type="ORF">SRO942_LOCUS19572</name>
    <name evidence="5" type="ORF">TMI583_LOCUS21858</name>
</gene>